<dbReference type="KEGG" id="alv:Alvin_2409"/>
<accession>D3RNF9</accession>
<dbReference type="AlphaFoldDB" id="D3RNF9"/>
<sequence>MPGGLMKNKSYEIFVSLDDDVLKIVISGSLVKKEAFDIAQAVYEIFDRYTPNKVLIDCTRFVGRLGVSDTYTHVREIKPGRHRPSRVAVFDNLENKNYFSFYETTSLNVGFNARFFGDLAKAQRWLSEKPETLP</sequence>
<dbReference type="SUPFAM" id="SSF52091">
    <property type="entry name" value="SpoIIaa-like"/>
    <property type="match status" value="1"/>
</dbReference>
<evidence type="ECO:0000313" key="2">
    <source>
        <dbReference type="Proteomes" id="UP000001441"/>
    </source>
</evidence>
<dbReference type="RefSeq" id="WP_012971594.1">
    <property type="nucleotide sequence ID" value="NC_013851.1"/>
</dbReference>
<evidence type="ECO:0008006" key="3">
    <source>
        <dbReference type="Google" id="ProtNLM"/>
    </source>
</evidence>
<proteinExistence type="predicted"/>
<name>D3RNF9_ALLVD</name>
<dbReference type="EMBL" id="CP001896">
    <property type="protein sequence ID" value="ADC63324.1"/>
    <property type="molecule type" value="Genomic_DNA"/>
</dbReference>
<gene>
    <name evidence="1" type="ordered locus">Alvin_2409</name>
</gene>
<dbReference type="HOGENOM" id="CLU_1891767_0_0_6"/>
<dbReference type="Proteomes" id="UP000001441">
    <property type="component" value="Chromosome"/>
</dbReference>
<reference evidence="1 2" key="1">
    <citation type="journal article" date="2011" name="Stand. Genomic Sci.">
        <title>Complete genome sequence of Allochromatium vinosum DSM 180(T).</title>
        <authorList>
            <person name="Weissgerber T."/>
            <person name="Zigann R."/>
            <person name="Bruce D."/>
            <person name="Chang Y.J."/>
            <person name="Detter J.C."/>
            <person name="Han C."/>
            <person name="Hauser L."/>
            <person name="Jeffries C.D."/>
            <person name="Land M."/>
            <person name="Munk A.C."/>
            <person name="Tapia R."/>
            <person name="Dahl C."/>
        </authorList>
    </citation>
    <scope>NUCLEOTIDE SEQUENCE [LARGE SCALE GENOMIC DNA]</scope>
    <source>
        <strain evidence="2">ATCC 17899 / DSM 180 / NBRC 103801 / NCIMB 10441 / D</strain>
    </source>
</reference>
<dbReference type="STRING" id="572477.Alvin_2409"/>
<keyword evidence="2" id="KW-1185">Reference proteome</keyword>
<protein>
    <recommendedName>
        <fullName evidence="3">STAS/SEC14 domain-containing protein</fullName>
    </recommendedName>
</protein>
<dbReference type="InterPro" id="IPR036513">
    <property type="entry name" value="STAS_dom_sf"/>
</dbReference>
<organism evidence="1 2">
    <name type="scientific">Allochromatium vinosum (strain ATCC 17899 / DSM 180 / NBRC 103801 / NCIMB 10441 / D)</name>
    <name type="common">Chromatium vinosum</name>
    <dbReference type="NCBI Taxonomy" id="572477"/>
    <lineage>
        <taxon>Bacteria</taxon>
        <taxon>Pseudomonadati</taxon>
        <taxon>Pseudomonadota</taxon>
        <taxon>Gammaproteobacteria</taxon>
        <taxon>Chromatiales</taxon>
        <taxon>Chromatiaceae</taxon>
        <taxon>Allochromatium</taxon>
    </lineage>
</organism>
<evidence type="ECO:0000313" key="1">
    <source>
        <dbReference type="EMBL" id="ADC63324.1"/>
    </source>
</evidence>